<evidence type="ECO:0000313" key="2">
    <source>
        <dbReference type="Proteomes" id="UP000683360"/>
    </source>
</evidence>
<comment type="caution">
    <text evidence="1">The sequence shown here is derived from an EMBL/GenBank/DDBJ whole genome shotgun (WGS) entry which is preliminary data.</text>
</comment>
<sequence>MIHVAVNRKDYYYHHYVILAKESVLAAHSKIVQYTVGVSHFLRVVDVSDKFEKASADTVDIIASDGKSNFVKSTIDTCGSAVAARQFVLAASEQVFSAASRIATSNSGIIAETSVVAKNLITYTAENIPACCPAEEMLCSETCCNVAETAGKNALKQTAIATGILTVGVETAFAVCKVNKLRKLRNAGIIEDREFKRETSKAIVTVPAASSLTVVGSVIGQALCPVPVVGVFVGALVGNVIGRWGASVVTGRIFDWWWP</sequence>
<accession>A0A8S3UX56</accession>
<gene>
    <name evidence="1" type="ORF">MEDL_60385</name>
</gene>
<dbReference type="OrthoDB" id="6047939at2759"/>
<keyword evidence="2" id="KW-1185">Reference proteome</keyword>
<dbReference type="EMBL" id="CAJPWZ010002942">
    <property type="protein sequence ID" value="CAG2248540.1"/>
    <property type="molecule type" value="Genomic_DNA"/>
</dbReference>
<organism evidence="1 2">
    <name type="scientific">Mytilus edulis</name>
    <name type="common">Blue mussel</name>
    <dbReference type="NCBI Taxonomy" id="6550"/>
    <lineage>
        <taxon>Eukaryota</taxon>
        <taxon>Metazoa</taxon>
        <taxon>Spiralia</taxon>
        <taxon>Lophotrochozoa</taxon>
        <taxon>Mollusca</taxon>
        <taxon>Bivalvia</taxon>
        <taxon>Autobranchia</taxon>
        <taxon>Pteriomorphia</taxon>
        <taxon>Mytilida</taxon>
        <taxon>Mytiloidea</taxon>
        <taxon>Mytilidae</taxon>
        <taxon>Mytilinae</taxon>
        <taxon>Mytilus</taxon>
    </lineage>
</organism>
<proteinExistence type="predicted"/>
<protein>
    <submittedName>
        <fullName evidence="1">Uncharacterized protein</fullName>
    </submittedName>
</protein>
<evidence type="ECO:0000313" key="1">
    <source>
        <dbReference type="EMBL" id="CAG2248540.1"/>
    </source>
</evidence>
<name>A0A8S3UX56_MYTED</name>
<dbReference type="Proteomes" id="UP000683360">
    <property type="component" value="Unassembled WGS sequence"/>
</dbReference>
<reference evidence="1" key="1">
    <citation type="submission" date="2021-03" db="EMBL/GenBank/DDBJ databases">
        <authorList>
            <person name="Bekaert M."/>
        </authorList>
    </citation>
    <scope>NUCLEOTIDE SEQUENCE</scope>
</reference>
<dbReference type="AlphaFoldDB" id="A0A8S3UX56"/>